<protein>
    <submittedName>
        <fullName evidence="3">Uncharacterized protein</fullName>
    </submittedName>
</protein>
<evidence type="ECO:0000256" key="1">
    <source>
        <dbReference type="SAM" id="MobiDB-lite"/>
    </source>
</evidence>
<keyword evidence="2" id="KW-0472">Membrane</keyword>
<feature type="region of interest" description="Disordered" evidence="1">
    <location>
        <begin position="153"/>
        <end position="226"/>
    </location>
</feature>
<keyword evidence="2" id="KW-0812">Transmembrane</keyword>
<dbReference type="PROSITE" id="PS50096">
    <property type="entry name" value="IQ"/>
    <property type="match status" value="2"/>
</dbReference>
<dbReference type="EMBL" id="HBGU01058829">
    <property type="protein sequence ID" value="CAD9511752.1"/>
    <property type="molecule type" value="Transcribed_RNA"/>
</dbReference>
<reference evidence="3" key="1">
    <citation type="submission" date="2021-01" db="EMBL/GenBank/DDBJ databases">
        <authorList>
            <person name="Corre E."/>
            <person name="Pelletier E."/>
            <person name="Niang G."/>
            <person name="Scheremetjew M."/>
            <person name="Finn R."/>
            <person name="Kale V."/>
            <person name="Holt S."/>
            <person name="Cochrane G."/>
            <person name="Meng A."/>
            <person name="Brown T."/>
            <person name="Cohen L."/>
        </authorList>
    </citation>
    <scope>NUCLEOTIDE SEQUENCE</scope>
    <source>
        <strain evidence="3">UTEX LB 985</strain>
    </source>
</reference>
<gene>
    <name evidence="3" type="ORF">CBRE1094_LOCUS31981</name>
</gene>
<proteinExistence type="predicted"/>
<feature type="compositionally biased region" description="Basic and acidic residues" evidence="1">
    <location>
        <begin position="188"/>
        <end position="208"/>
    </location>
</feature>
<organism evidence="3">
    <name type="scientific">Haptolina brevifila</name>
    <dbReference type="NCBI Taxonomy" id="156173"/>
    <lineage>
        <taxon>Eukaryota</taxon>
        <taxon>Haptista</taxon>
        <taxon>Haptophyta</taxon>
        <taxon>Prymnesiophyceae</taxon>
        <taxon>Prymnesiales</taxon>
        <taxon>Prymnesiaceae</taxon>
        <taxon>Haptolina</taxon>
    </lineage>
</organism>
<feature type="compositionally biased region" description="Polar residues" evidence="1">
    <location>
        <begin position="215"/>
        <end position="225"/>
    </location>
</feature>
<feature type="transmembrane region" description="Helical" evidence="2">
    <location>
        <begin position="71"/>
        <end position="94"/>
    </location>
</feature>
<name>A0A7S2I8F1_9EUKA</name>
<evidence type="ECO:0000256" key="2">
    <source>
        <dbReference type="SAM" id="Phobius"/>
    </source>
</evidence>
<dbReference type="AlphaFoldDB" id="A0A7S2I8F1"/>
<sequence>MCRAITASQLIWAHTLFNKPSRSNYRQCRLRSPHFRSQRHHAPAMPVPLPPPPASTPPITPPPASVLEDNLLILVILTTIGTVLVCSCVGLLWLRSRLPWLSQQPKVLTRAHERSPFKPEAPSTREASSFSAIVPGASGTACTEGHHTRVELFTNEDDDDLEVTPFDGETTRISDSWSRSRMAPPGHARHDEDDIEESIKESVHEQLHHSRVPHPTSSADPSSISHWERREAGRTSFAMAAAQVLMCWLPCLSAPAPILPRTGQREGADHLALSLQRHTRGRSTRRWLEKDRAARRLQGWWRRLYLSRVALEMMARIVAVRRLQRWWRRRMRLYYHRRWLLNIERSVGPAQTQPVASTVSGGCCSRIDVYTSSEAAECERQVTSTTSLLPAADGAQAAAAVTEAGLSPVLAMRSVLELQRLVRGRVARRMVAEVRRLQVQDLAVRRLQARFCSLLLRRAAAEACAHILAALRLQRWWWRRMCGG</sequence>
<evidence type="ECO:0000313" key="3">
    <source>
        <dbReference type="EMBL" id="CAD9511752.1"/>
    </source>
</evidence>
<keyword evidence="2" id="KW-1133">Transmembrane helix</keyword>
<accession>A0A7S2I8F1</accession>